<keyword evidence="3" id="KW-0444">Lipid biosynthesis</keyword>
<feature type="transmembrane region" description="Helical" evidence="12">
    <location>
        <begin position="38"/>
        <end position="55"/>
    </location>
</feature>
<protein>
    <submittedName>
        <fullName evidence="13">Phosphatidate cytidylyltransferase</fullName>
        <ecNumber evidence="13">2.7.7.41</ecNumber>
    </submittedName>
</protein>
<keyword evidence="2" id="KW-1003">Cell membrane</keyword>
<feature type="transmembrane region" description="Helical" evidence="12">
    <location>
        <begin position="112"/>
        <end position="132"/>
    </location>
</feature>
<dbReference type="Pfam" id="PF01148">
    <property type="entry name" value="CTP_transf_1"/>
    <property type="match status" value="1"/>
</dbReference>
<sequence length="228" mass="24707">MSDIPPKAPGKSGLMLRVLSAMVMLPVAIFIILQGGLIYSLFVVLLSLLILYEWNGICEGRALNIVFALQTVTTLMVIYSQSSGHYFIAYIYFIPVGGMILAALYFRMKPGFALLGLGYALLPAASLLWLRAASDQGGWVVLWMMIIVWSMDTGAYFAGKNIGGPKMAPRISPNKTWAGLIGGTVAAVIFGTVAAYYFDFWLNPVILLPLAAILAIWSQIGDLAESAM</sequence>
<evidence type="ECO:0000256" key="6">
    <source>
        <dbReference type="ARBA" id="ARBA00022695"/>
    </source>
</evidence>
<feature type="transmembrane region" description="Helical" evidence="12">
    <location>
        <begin position="204"/>
        <end position="224"/>
    </location>
</feature>
<keyword evidence="6 13" id="KW-0548">Nucleotidyltransferase</keyword>
<evidence type="ECO:0000256" key="5">
    <source>
        <dbReference type="ARBA" id="ARBA00022692"/>
    </source>
</evidence>
<evidence type="ECO:0000256" key="2">
    <source>
        <dbReference type="ARBA" id="ARBA00022475"/>
    </source>
</evidence>
<evidence type="ECO:0000256" key="3">
    <source>
        <dbReference type="ARBA" id="ARBA00022516"/>
    </source>
</evidence>
<dbReference type="AlphaFoldDB" id="A0A3B0SMN7"/>
<dbReference type="GO" id="GO:0005886">
    <property type="term" value="C:plasma membrane"/>
    <property type="evidence" value="ECO:0007669"/>
    <property type="project" value="UniProtKB-SubCell"/>
</dbReference>
<evidence type="ECO:0000256" key="11">
    <source>
        <dbReference type="ARBA" id="ARBA00023264"/>
    </source>
</evidence>
<feature type="transmembrane region" description="Helical" evidence="12">
    <location>
        <begin position="177"/>
        <end position="198"/>
    </location>
</feature>
<evidence type="ECO:0000256" key="7">
    <source>
        <dbReference type="ARBA" id="ARBA00022989"/>
    </source>
</evidence>
<keyword evidence="9 12" id="KW-0472">Membrane</keyword>
<gene>
    <name evidence="13" type="ORF">MNBD_ALPHA01-2204</name>
</gene>
<dbReference type="EMBL" id="UOEJ01000212">
    <property type="protein sequence ID" value="VAW05503.1"/>
    <property type="molecule type" value="Genomic_DNA"/>
</dbReference>
<feature type="non-terminal residue" evidence="13">
    <location>
        <position position="228"/>
    </location>
</feature>
<keyword evidence="11" id="KW-1208">Phospholipid metabolism</keyword>
<evidence type="ECO:0000256" key="4">
    <source>
        <dbReference type="ARBA" id="ARBA00022679"/>
    </source>
</evidence>
<keyword evidence="5 12" id="KW-0812">Transmembrane</keyword>
<keyword evidence="8" id="KW-0443">Lipid metabolism</keyword>
<proteinExistence type="predicted"/>
<dbReference type="GO" id="GO:0004605">
    <property type="term" value="F:phosphatidate cytidylyltransferase activity"/>
    <property type="evidence" value="ECO:0007669"/>
    <property type="project" value="UniProtKB-EC"/>
</dbReference>
<keyword evidence="7 12" id="KW-1133">Transmembrane helix</keyword>
<reference evidence="13" key="1">
    <citation type="submission" date="2018-06" db="EMBL/GenBank/DDBJ databases">
        <authorList>
            <person name="Zhirakovskaya E."/>
        </authorList>
    </citation>
    <scope>NUCLEOTIDE SEQUENCE</scope>
</reference>
<feature type="transmembrane region" description="Helical" evidence="12">
    <location>
        <begin position="138"/>
        <end position="157"/>
    </location>
</feature>
<evidence type="ECO:0000256" key="1">
    <source>
        <dbReference type="ARBA" id="ARBA00004651"/>
    </source>
</evidence>
<feature type="transmembrane region" description="Helical" evidence="12">
    <location>
        <begin position="62"/>
        <end position="80"/>
    </location>
</feature>
<evidence type="ECO:0000256" key="9">
    <source>
        <dbReference type="ARBA" id="ARBA00023136"/>
    </source>
</evidence>
<keyword evidence="4 13" id="KW-0808">Transferase</keyword>
<evidence type="ECO:0000313" key="13">
    <source>
        <dbReference type="EMBL" id="VAW05503.1"/>
    </source>
</evidence>
<evidence type="ECO:0000256" key="8">
    <source>
        <dbReference type="ARBA" id="ARBA00023098"/>
    </source>
</evidence>
<evidence type="ECO:0000256" key="10">
    <source>
        <dbReference type="ARBA" id="ARBA00023209"/>
    </source>
</evidence>
<comment type="subcellular location">
    <subcellularLocation>
        <location evidence="1">Cell membrane</location>
        <topology evidence="1">Multi-pass membrane protein</topology>
    </subcellularLocation>
</comment>
<evidence type="ECO:0000256" key="12">
    <source>
        <dbReference type="SAM" id="Phobius"/>
    </source>
</evidence>
<accession>A0A3B0SMN7</accession>
<name>A0A3B0SMN7_9ZZZZ</name>
<dbReference type="PANTHER" id="PTHR46382:SF1">
    <property type="entry name" value="PHOSPHATIDATE CYTIDYLYLTRANSFERASE"/>
    <property type="match status" value="1"/>
</dbReference>
<feature type="transmembrane region" description="Helical" evidence="12">
    <location>
        <begin position="86"/>
        <end position="105"/>
    </location>
</feature>
<organism evidence="13">
    <name type="scientific">hydrothermal vent metagenome</name>
    <dbReference type="NCBI Taxonomy" id="652676"/>
    <lineage>
        <taxon>unclassified sequences</taxon>
        <taxon>metagenomes</taxon>
        <taxon>ecological metagenomes</taxon>
    </lineage>
</organism>
<dbReference type="GO" id="GO:0016024">
    <property type="term" value="P:CDP-diacylglycerol biosynthetic process"/>
    <property type="evidence" value="ECO:0007669"/>
    <property type="project" value="TreeGrafter"/>
</dbReference>
<dbReference type="PANTHER" id="PTHR46382">
    <property type="entry name" value="PHOSPHATIDATE CYTIDYLYLTRANSFERASE"/>
    <property type="match status" value="1"/>
</dbReference>
<dbReference type="EC" id="2.7.7.41" evidence="13"/>
<keyword evidence="10" id="KW-0594">Phospholipid biosynthesis</keyword>